<comment type="caution">
    <text evidence="1">The sequence shown here is derived from an EMBL/GenBank/DDBJ whole genome shotgun (WGS) entry which is preliminary data.</text>
</comment>
<reference evidence="1" key="1">
    <citation type="submission" date="2023-04" db="EMBL/GenBank/DDBJ databases">
        <title>A chromosome-level genome assembly of the parasitoid wasp Eretmocerus hayati.</title>
        <authorList>
            <person name="Zhong Y."/>
            <person name="Liu S."/>
            <person name="Liu Y."/>
        </authorList>
    </citation>
    <scope>NUCLEOTIDE SEQUENCE</scope>
    <source>
        <strain evidence="1">ZJU_SS_LIU_2023</strain>
    </source>
</reference>
<keyword evidence="2" id="KW-1185">Reference proteome</keyword>
<proteinExistence type="predicted"/>
<gene>
    <name evidence="1" type="ORF">QAD02_021631</name>
</gene>
<dbReference type="EMBL" id="CM056741">
    <property type="protein sequence ID" value="KAJ8685838.1"/>
    <property type="molecule type" value="Genomic_DNA"/>
</dbReference>
<name>A0ACC2PQT0_9HYME</name>
<evidence type="ECO:0000313" key="2">
    <source>
        <dbReference type="Proteomes" id="UP001239111"/>
    </source>
</evidence>
<accession>A0ACC2PQT0</accession>
<dbReference type="Proteomes" id="UP001239111">
    <property type="component" value="Chromosome 1"/>
</dbReference>
<evidence type="ECO:0000313" key="1">
    <source>
        <dbReference type="EMBL" id="KAJ8685838.1"/>
    </source>
</evidence>
<organism evidence="1 2">
    <name type="scientific">Eretmocerus hayati</name>
    <dbReference type="NCBI Taxonomy" id="131215"/>
    <lineage>
        <taxon>Eukaryota</taxon>
        <taxon>Metazoa</taxon>
        <taxon>Ecdysozoa</taxon>
        <taxon>Arthropoda</taxon>
        <taxon>Hexapoda</taxon>
        <taxon>Insecta</taxon>
        <taxon>Pterygota</taxon>
        <taxon>Neoptera</taxon>
        <taxon>Endopterygota</taxon>
        <taxon>Hymenoptera</taxon>
        <taxon>Apocrita</taxon>
        <taxon>Proctotrupomorpha</taxon>
        <taxon>Chalcidoidea</taxon>
        <taxon>Aphelinidae</taxon>
        <taxon>Aphelininae</taxon>
        <taxon>Eretmocerus</taxon>
    </lineage>
</organism>
<protein>
    <submittedName>
        <fullName evidence="1">Uncharacterized protein</fullName>
    </submittedName>
</protein>
<sequence>MVRQASQALYCSAQIPGLGGVREQEDGWRDPDEEERDDDRGRQWNRSRRDSGKSRKPQKRKKGRYTRDLWAYESTASNDTDEECDGGSRRKSYWEAEEEQKK</sequence>